<dbReference type="InterPro" id="IPR013083">
    <property type="entry name" value="Znf_RING/FYVE/PHD"/>
</dbReference>
<evidence type="ECO:0000256" key="5">
    <source>
        <dbReference type="ARBA" id="ARBA00022737"/>
    </source>
</evidence>
<dbReference type="InterPro" id="IPR044066">
    <property type="entry name" value="TRIAD_supradom"/>
</dbReference>
<keyword evidence="4" id="KW-0479">Metal-binding</keyword>
<protein>
    <recommendedName>
        <fullName evidence="2">RBR-type E3 ubiquitin transferase</fullName>
        <ecNumber evidence="2">2.3.2.31</ecNumber>
    </recommendedName>
</protein>
<dbReference type="PROSITE" id="PS51873">
    <property type="entry name" value="TRIAD"/>
    <property type="match status" value="1"/>
</dbReference>
<evidence type="ECO:0000256" key="6">
    <source>
        <dbReference type="ARBA" id="ARBA00022771"/>
    </source>
</evidence>
<evidence type="ECO:0000256" key="9">
    <source>
        <dbReference type="SAM" id="MobiDB-lite"/>
    </source>
</evidence>
<keyword evidence="5" id="KW-0677">Repeat</keyword>
<dbReference type="Gene3D" id="1.20.120.1750">
    <property type="match status" value="1"/>
</dbReference>
<dbReference type="InParanoid" id="A0A401G7M9"/>
<gene>
    <name evidence="11" type="ORF">SCP_0110420</name>
</gene>
<keyword evidence="8" id="KW-0862">Zinc</keyword>
<evidence type="ECO:0000256" key="8">
    <source>
        <dbReference type="ARBA" id="ARBA00022833"/>
    </source>
</evidence>
<evidence type="ECO:0000256" key="7">
    <source>
        <dbReference type="ARBA" id="ARBA00022786"/>
    </source>
</evidence>
<dbReference type="AlphaFoldDB" id="A0A401G7M9"/>
<feature type="region of interest" description="Disordered" evidence="9">
    <location>
        <begin position="142"/>
        <end position="164"/>
    </location>
</feature>
<keyword evidence="6" id="KW-0863">Zinc-finger</keyword>
<dbReference type="GO" id="GO:0016567">
    <property type="term" value="P:protein ubiquitination"/>
    <property type="evidence" value="ECO:0007669"/>
    <property type="project" value="InterPro"/>
</dbReference>
<comment type="caution">
    <text evidence="11">The sequence shown here is derived from an EMBL/GenBank/DDBJ whole genome shotgun (WGS) entry which is preliminary data.</text>
</comment>
<name>A0A401G7M9_9APHY</name>
<comment type="catalytic activity">
    <reaction evidence="1">
        <text>[E2 ubiquitin-conjugating enzyme]-S-ubiquitinyl-L-cysteine + [acceptor protein]-L-lysine = [E2 ubiquitin-conjugating enzyme]-L-cysteine + [acceptor protein]-N(6)-ubiquitinyl-L-lysine.</text>
        <dbReference type="EC" id="2.3.2.31"/>
    </reaction>
</comment>
<organism evidence="11 12">
    <name type="scientific">Sparassis crispa</name>
    <dbReference type="NCBI Taxonomy" id="139825"/>
    <lineage>
        <taxon>Eukaryota</taxon>
        <taxon>Fungi</taxon>
        <taxon>Dikarya</taxon>
        <taxon>Basidiomycota</taxon>
        <taxon>Agaricomycotina</taxon>
        <taxon>Agaricomycetes</taxon>
        <taxon>Polyporales</taxon>
        <taxon>Sparassidaceae</taxon>
        <taxon>Sparassis</taxon>
    </lineage>
</organism>
<evidence type="ECO:0000256" key="2">
    <source>
        <dbReference type="ARBA" id="ARBA00012251"/>
    </source>
</evidence>
<dbReference type="EC" id="2.3.2.31" evidence="2"/>
<dbReference type="CDD" id="cd22584">
    <property type="entry name" value="Rcat_RBR_unk"/>
    <property type="match status" value="1"/>
</dbReference>
<dbReference type="Proteomes" id="UP000287166">
    <property type="component" value="Unassembled WGS sequence"/>
</dbReference>
<sequence>MDEFTAVFTYISGLDIDDIDSLQSRSRGKAVGEGSGPTSPVSDEEFAFLLFAQEAQALLNITKDHIVTTRKDGDNPSRSLVEELAAIEEMARHDRQMAIALSEGREPPRRQTSLVSLRAAGLPHSEDIEPFTALEDSAASVASSSAEELQSSSTSSPPVLPSETVDILIPCPPSPVSSASKSLLPATLPPIDLSPTSILTSKPAEGSSSPGGNAVTVTPTETCIICSDIIEESVVRMPCGHTCDTGCLNNMFRTASVDESVFPPRCCQTAIPLDEVRHHLGPTVAETFQTKSLEFNTANRVYCHRPTCSAFLGAATIAPSLLSCTCSAKTCGSCKEEAHPNQGCSPPSDQVVLGLAKKNGWQRCPGCFHLVELFLGCHHMECICKKQFCYLCGVTWKGCSCPQFAEEHLILAE</sequence>
<evidence type="ECO:0000256" key="1">
    <source>
        <dbReference type="ARBA" id="ARBA00001798"/>
    </source>
</evidence>
<evidence type="ECO:0000256" key="3">
    <source>
        <dbReference type="ARBA" id="ARBA00022679"/>
    </source>
</evidence>
<feature type="domain" description="RING-type" evidence="10">
    <location>
        <begin position="219"/>
        <end position="405"/>
    </location>
</feature>
<dbReference type="GO" id="GO:0008270">
    <property type="term" value="F:zinc ion binding"/>
    <property type="evidence" value="ECO:0007669"/>
    <property type="project" value="UniProtKB-KW"/>
</dbReference>
<evidence type="ECO:0000259" key="10">
    <source>
        <dbReference type="PROSITE" id="PS51873"/>
    </source>
</evidence>
<accession>A0A401G7M9</accession>
<dbReference type="EMBL" id="BFAD01000001">
    <property type="protein sequence ID" value="GBE78159.1"/>
    <property type="molecule type" value="Genomic_DNA"/>
</dbReference>
<dbReference type="OrthoDB" id="9977870at2759"/>
<dbReference type="GeneID" id="38775076"/>
<reference evidence="11 12" key="1">
    <citation type="journal article" date="2018" name="Sci. Rep.">
        <title>Genome sequence of the cauliflower mushroom Sparassis crispa (Hanabiratake) and its association with beneficial usage.</title>
        <authorList>
            <person name="Kiyama R."/>
            <person name="Furutani Y."/>
            <person name="Kawaguchi K."/>
            <person name="Nakanishi T."/>
        </authorList>
    </citation>
    <scope>NUCLEOTIDE SEQUENCE [LARGE SCALE GENOMIC DNA]</scope>
</reference>
<dbReference type="CDD" id="cd20335">
    <property type="entry name" value="BRcat_RBR"/>
    <property type="match status" value="1"/>
</dbReference>
<dbReference type="PANTHER" id="PTHR11685">
    <property type="entry name" value="RBR FAMILY RING FINGER AND IBR DOMAIN-CONTAINING"/>
    <property type="match status" value="1"/>
</dbReference>
<dbReference type="STRING" id="139825.A0A401G7M9"/>
<dbReference type="Pfam" id="PF01485">
    <property type="entry name" value="IBR"/>
    <property type="match status" value="1"/>
</dbReference>
<dbReference type="InterPro" id="IPR002867">
    <property type="entry name" value="IBR_dom"/>
</dbReference>
<dbReference type="SUPFAM" id="SSF57850">
    <property type="entry name" value="RING/U-box"/>
    <property type="match status" value="2"/>
</dbReference>
<keyword evidence="7" id="KW-0833">Ubl conjugation pathway</keyword>
<dbReference type="RefSeq" id="XP_027609072.1">
    <property type="nucleotide sequence ID" value="XM_027753271.1"/>
</dbReference>
<evidence type="ECO:0000256" key="4">
    <source>
        <dbReference type="ARBA" id="ARBA00022723"/>
    </source>
</evidence>
<evidence type="ECO:0000313" key="12">
    <source>
        <dbReference type="Proteomes" id="UP000287166"/>
    </source>
</evidence>
<proteinExistence type="predicted"/>
<dbReference type="InterPro" id="IPR031127">
    <property type="entry name" value="E3_UB_ligase_RBR"/>
</dbReference>
<dbReference type="GO" id="GO:0061630">
    <property type="term" value="F:ubiquitin protein ligase activity"/>
    <property type="evidence" value="ECO:0007669"/>
    <property type="project" value="UniProtKB-EC"/>
</dbReference>
<evidence type="ECO:0000313" key="11">
    <source>
        <dbReference type="EMBL" id="GBE78159.1"/>
    </source>
</evidence>
<keyword evidence="12" id="KW-1185">Reference proteome</keyword>
<dbReference type="Gene3D" id="3.30.40.10">
    <property type="entry name" value="Zinc/RING finger domain, C3HC4 (zinc finger)"/>
    <property type="match status" value="1"/>
</dbReference>
<keyword evidence="3" id="KW-0808">Transferase</keyword>